<dbReference type="InterPro" id="IPR014721">
    <property type="entry name" value="Ribsml_uS5_D2-typ_fold_subgr"/>
</dbReference>
<protein>
    <recommendedName>
        <fullName evidence="7 8">Ribonuclease P protein component</fullName>
        <shortName evidence="7">RNase P protein</shortName>
        <shortName evidence="7">RNaseP protein</shortName>
        <ecNumber evidence="7 8">3.1.26.5</ecNumber>
    </recommendedName>
    <alternativeName>
        <fullName evidence="7">Protein C5</fullName>
    </alternativeName>
</protein>
<dbReference type="Gene3D" id="3.30.230.10">
    <property type="match status" value="1"/>
</dbReference>
<dbReference type="Pfam" id="PF00825">
    <property type="entry name" value="Ribonuclease_P"/>
    <property type="match status" value="1"/>
</dbReference>
<comment type="catalytic activity">
    <reaction evidence="7">
        <text>Endonucleolytic cleavage of RNA, removing 5'-extranucleotides from tRNA precursor.</text>
        <dbReference type="EC" id="3.1.26.5"/>
    </reaction>
</comment>
<evidence type="ECO:0000256" key="8">
    <source>
        <dbReference type="NCBIfam" id="TIGR00188"/>
    </source>
</evidence>
<dbReference type="RefSeq" id="WP_098038274.1">
    <property type="nucleotide sequence ID" value="NZ_CWGJ01000012.1"/>
</dbReference>
<dbReference type="GO" id="GO:0042781">
    <property type="term" value="F:3'-tRNA processing endoribonuclease activity"/>
    <property type="evidence" value="ECO:0007669"/>
    <property type="project" value="TreeGrafter"/>
</dbReference>
<keyword evidence="10" id="KW-1185">Reference proteome</keyword>
<comment type="function">
    <text evidence="1 7">RNaseP catalyzes the removal of the 5'-leader sequence from pre-tRNA to produce the mature 5'-terminus. It can also cleave other RNA substrates such as 4.5S RNA. The protein component plays an auxiliary but essential role in vivo by binding to the 5'-leader sequence and broadening the substrate specificity of the ribozyme.</text>
</comment>
<keyword evidence="2 7" id="KW-0819">tRNA processing</keyword>
<proteinExistence type="inferred from homology"/>
<accession>A0A0H5DRS1</accession>
<dbReference type="InterPro" id="IPR020539">
    <property type="entry name" value="RNase_P_CS"/>
</dbReference>
<dbReference type="PROSITE" id="PS00648">
    <property type="entry name" value="RIBONUCLEASE_P"/>
    <property type="match status" value="1"/>
</dbReference>
<comment type="similarity">
    <text evidence="7">Belongs to the RnpA family.</text>
</comment>
<evidence type="ECO:0000256" key="1">
    <source>
        <dbReference type="ARBA" id="ARBA00002663"/>
    </source>
</evidence>
<dbReference type="GO" id="GO:0001682">
    <property type="term" value="P:tRNA 5'-leader removal"/>
    <property type="evidence" value="ECO:0007669"/>
    <property type="project" value="UniProtKB-UniRule"/>
</dbReference>
<dbReference type="EC" id="3.1.26.5" evidence="7 8"/>
<name>A0A0H5DRS1_9BACT</name>
<dbReference type="PANTHER" id="PTHR33992:SF1">
    <property type="entry name" value="RIBONUCLEASE P PROTEIN COMPONENT"/>
    <property type="match status" value="1"/>
</dbReference>
<evidence type="ECO:0000256" key="2">
    <source>
        <dbReference type="ARBA" id="ARBA00022694"/>
    </source>
</evidence>
<dbReference type="GO" id="GO:0030677">
    <property type="term" value="C:ribonuclease P complex"/>
    <property type="evidence" value="ECO:0007669"/>
    <property type="project" value="TreeGrafter"/>
</dbReference>
<keyword evidence="3 7" id="KW-0540">Nuclease</keyword>
<evidence type="ECO:0000256" key="7">
    <source>
        <dbReference type="HAMAP-Rule" id="MF_00227"/>
    </source>
</evidence>
<dbReference type="InterPro" id="IPR020568">
    <property type="entry name" value="Ribosomal_Su5_D2-typ_SF"/>
</dbReference>
<organism evidence="9 10">
    <name type="scientific">Estrella lausannensis</name>
    <dbReference type="NCBI Taxonomy" id="483423"/>
    <lineage>
        <taxon>Bacteria</taxon>
        <taxon>Pseudomonadati</taxon>
        <taxon>Chlamydiota</taxon>
        <taxon>Chlamydiia</taxon>
        <taxon>Parachlamydiales</taxon>
        <taxon>Candidatus Criblamydiaceae</taxon>
        <taxon>Estrella</taxon>
    </lineage>
</organism>
<reference evidence="10" key="1">
    <citation type="submission" date="2015-06" db="EMBL/GenBank/DDBJ databases">
        <authorList>
            <person name="Bertelli C."/>
        </authorList>
    </citation>
    <scope>NUCLEOTIDE SEQUENCE [LARGE SCALE GENOMIC DNA]</scope>
    <source>
        <strain evidence="10">CRIB-30</strain>
    </source>
</reference>
<evidence type="ECO:0000256" key="4">
    <source>
        <dbReference type="ARBA" id="ARBA00022759"/>
    </source>
</evidence>
<gene>
    <name evidence="7" type="primary">rnpA</name>
    <name evidence="9" type="ORF">ELAC_1070</name>
</gene>
<evidence type="ECO:0000256" key="3">
    <source>
        <dbReference type="ARBA" id="ARBA00022722"/>
    </source>
</evidence>
<keyword evidence="6 7" id="KW-0694">RNA-binding</keyword>
<evidence type="ECO:0000313" key="10">
    <source>
        <dbReference type="Proteomes" id="UP000220251"/>
    </source>
</evidence>
<sequence>MFKARGFPKQARLTKRVEFIKVKVGAASHTGSLVIIDQKATRRGHCRLGITVSRKFGNAVLRNRFKRTVREVFRTMDWRSKSFDFHIRPRAKAREAKTNEIRDELNTLLGPLIDVT</sequence>
<evidence type="ECO:0000313" key="9">
    <source>
        <dbReference type="EMBL" id="CRX38414.1"/>
    </source>
</evidence>
<dbReference type="GO" id="GO:0000049">
    <property type="term" value="F:tRNA binding"/>
    <property type="evidence" value="ECO:0007669"/>
    <property type="project" value="UniProtKB-UniRule"/>
</dbReference>
<dbReference type="GO" id="GO:0004526">
    <property type="term" value="F:ribonuclease P activity"/>
    <property type="evidence" value="ECO:0007669"/>
    <property type="project" value="UniProtKB-UniRule"/>
</dbReference>
<comment type="subunit">
    <text evidence="7">Consists of a catalytic RNA component (M1 or rnpB) and a protein subunit.</text>
</comment>
<dbReference type="Proteomes" id="UP000220251">
    <property type="component" value="Unassembled WGS sequence"/>
</dbReference>
<keyword evidence="5 7" id="KW-0378">Hydrolase</keyword>
<evidence type="ECO:0000256" key="6">
    <source>
        <dbReference type="ARBA" id="ARBA00022884"/>
    </source>
</evidence>
<dbReference type="PANTHER" id="PTHR33992">
    <property type="entry name" value="RIBONUCLEASE P PROTEIN COMPONENT"/>
    <property type="match status" value="1"/>
</dbReference>
<dbReference type="AlphaFoldDB" id="A0A0H5DRS1"/>
<dbReference type="InterPro" id="IPR000100">
    <property type="entry name" value="RNase_P"/>
</dbReference>
<dbReference type="OrthoDB" id="9810867at2"/>
<dbReference type="HAMAP" id="MF_00227">
    <property type="entry name" value="RNase_P"/>
    <property type="match status" value="1"/>
</dbReference>
<dbReference type="NCBIfam" id="TIGR00188">
    <property type="entry name" value="rnpA"/>
    <property type="match status" value="1"/>
</dbReference>
<dbReference type="SUPFAM" id="SSF54211">
    <property type="entry name" value="Ribosomal protein S5 domain 2-like"/>
    <property type="match status" value="1"/>
</dbReference>
<evidence type="ECO:0000256" key="5">
    <source>
        <dbReference type="ARBA" id="ARBA00022801"/>
    </source>
</evidence>
<dbReference type="EMBL" id="CWGJ01000012">
    <property type="protein sequence ID" value="CRX38414.1"/>
    <property type="molecule type" value="Genomic_DNA"/>
</dbReference>
<keyword evidence="4 7" id="KW-0255">Endonuclease</keyword>